<keyword evidence="3" id="KW-1185">Reference proteome</keyword>
<evidence type="ECO:0000313" key="3">
    <source>
        <dbReference type="Proteomes" id="UP000007947"/>
    </source>
</evidence>
<dbReference type="SUPFAM" id="SSF46785">
    <property type="entry name" value="Winged helix' DNA-binding domain"/>
    <property type="match status" value="1"/>
</dbReference>
<dbReference type="AlphaFoldDB" id="F5XGK2"/>
<evidence type="ECO:0000259" key="1">
    <source>
        <dbReference type="Pfam" id="PF03551"/>
    </source>
</evidence>
<accession>F5XGK2</accession>
<dbReference type="Gene3D" id="1.10.10.10">
    <property type="entry name" value="Winged helix-like DNA-binding domain superfamily/Winged helix DNA-binding domain"/>
    <property type="match status" value="1"/>
</dbReference>
<dbReference type="HOGENOM" id="CLU_063440_10_1_11"/>
<dbReference type="RefSeq" id="WP_013860998.1">
    <property type="nucleotide sequence ID" value="NC_015635.1"/>
</dbReference>
<dbReference type="InterPro" id="IPR036390">
    <property type="entry name" value="WH_DNA-bd_sf"/>
</dbReference>
<protein>
    <submittedName>
        <fullName evidence="2">Putative PadR family transcriptional regulator</fullName>
    </submittedName>
</protein>
<name>F5XGK2_MICPN</name>
<gene>
    <name evidence="2" type="ordered locus">MLP_00950</name>
</gene>
<dbReference type="Proteomes" id="UP000007947">
    <property type="component" value="Chromosome"/>
</dbReference>
<dbReference type="InterPro" id="IPR005149">
    <property type="entry name" value="Tscrpt_reg_PadR_N"/>
</dbReference>
<dbReference type="eggNOG" id="COG1695">
    <property type="taxonomic scope" value="Bacteria"/>
</dbReference>
<dbReference type="STRING" id="1032480.MLP_00950"/>
<proteinExistence type="predicted"/>
<dbReference type="OrthoDB" id="122286at2"/>
<reference evidence="2 3" key="1">
    <citation type="submission" date="2011-05" db="EMBL/GenBank/DDBJ databases">
        <title>Whole genome sequence of Microlunatus phosphovorus NM-1.</title>
        <authorList>
            <person name="Hosoyama A."/>
            <person name="Sasaki K."/>
            <person name="Harada T."/>
            <person name="Igarashi R."/>
            <person name="Kawakoshi A."/>
            <person name="Sasagawa M."/>
            <person name="Fukada J."/>
            <person name="Nakamura S."/>
            <person name="Katano Y."/>
            <person name="Hanada S."/>
            <person name="Kamagata Y."/>
            <person name="Nakamura N."/>
            <person name="Yamazaki S."/>
            <person name="Fujita N."/>
        </authorList>
    </citation>
    <scope>NUCLEOTIDE SEQUENCE [LARGE SCALE GENOMIC DNA]</scope>
    <source>
        <strain evidence="3">ATCC 700054 / DSM 10555 / JCM 9379 / NBRC 101784 / NCIMB 13414 / VKM Ac-1990 / NM-1</strain>
    </source>
</reference>
<dbReference type="EMBL" id="AP012204">
    <property type="protein sequence ID" value="BAK33109.1"/>
    <property type="molecule type" value="Genomic_DNA"/>
</dbReference>
<dbReference type="KEGG" id="mph:MLP_00950"/>
<feature type="domain" description="Transcription regulator PadR N-terminal" evidence="1">
    <location>
        <begin position="33"/>
        <end position="80"/>
    </location>
</feature>
<dbReference type="Pfam" id="PF03551">
    <property type="entry name" value="PadR"/>
    <property type="match status" value="1"/>
</dbReference>
<sequence>MARTRRPSPQTIAVLLDLAERGDEWSHGYDLCGRLDIAAGTLYPILMRLNERGLLEAMWESDPPRGRPARHLYRLSPEGAVIARETEASGAPQTAREVTPSSRVGAAGWAIA</sequence>
<dbReference type="InterPro" id="IPR036388">
    <property type="entry name" value="WH-like_DNA-bd_sf"/>
</dbReference>
<organism evidence="2 3">
    <name type="scientific">Microlunatus phosphovorus (strain ATCC 700054 / DSM 10555 / JCM 9379 / NBRC 101784 / NCIMB 13414 / VKM Ac-1990 / NM-1)</name>
    <dbReference type="NCBI Taxonomy" id="1032480"/>
    <lineage>
        <taxon>Bacteria</taxon>
        <taxon>Bacillati</taxon>
        <taxon>Actinomycetota</taxon>
        <taxon>Actinomycetes</taxon>
        <taxon>Propionibacteriales</taxon>
        <taxon>Propionibacteriaceae</taxon>
        <taxon>Microlunatus</taxon>
    </lineage>
</organism>
<evidence type="ECO:0000313" key="2">
    <source>
        <dbReference type="EMBL" id="BAK33109.1"/>
    </source>
</evidence>